<dbReference type="OrthoDB" id="9773932at2"/>
<dbReference type="AlphaFoldDB" id="A0A2P7QPW4"/>
<dbReference type="RefSeq" id="WP_106513919.1">
    <property type="nucleotide sequence ID" value="NZ_PXYI01000004.1"/>
</dbReference>
<evidence type="ECO:0000313" key="2">
    <source>
        <dbReference type="EMBL" id="PSJ40015.1"/>
    </source>
</evidence>
<name>A0A2P7QPW4_9SPHN</name>
<accession>A0A2P7QPW4</accession>
<keyword evidence="3" id="KW-1185">Reference proteome</keyword>
<sequence length="338" mass="36611">MTPIRTVRRATASDREAARAFVLDQADAEPFHLPEWSEAVERGCGQKAHLLVAEDGRGAISGLLPLTEMRSPLFGSAMVSTGFGVGGGILGEGEDGLGEAAWALAGERGCASVELRGGRLPETWEQRAGTYAGFVRDLPTGEDAILKAIPRKQRAEVRRSLTLGLDIAVGRDTDAHYRVYSESVRNLGTPVFPRRLFEAMLGAFGDNADILTIRKGGVPVASVLSLYFKGCVFPYWGGGTAAARALRANDLLYFALMRHAAERGCTRFDFGRSKLGTGAFAFKKNWGFDPEPLVYAIKGDARETNPLSPKYRFQVAAWKKLPLWLANRIGPPIARGLG</sequence>
<gene>
    <name evidence="2" type="ORF">C7I55_15015</name>
</gene>
<organism evidence="2 3">
    <name type="scientific">Allosphingosinicella deserti</name>
    <dbReference type="NCBI Taxonomy" id="2116704"/>
    <lineage>
        <taxon>Bacteria</taxon>
        <taxon>Pseudomonadati</taxon>
        <taxon>Pseudomonadota</taxon>
        <taxon>Alphaproteobacteria</taxon>
        <taxon>Sphingomonadales</taxon>
        <taxon>Sphingomonadaceae</taxon>
        <taxon>Allosphingosinicella</taxon>
    </lineage>
</organism>
<dbReference type="PANTHER" id="PTHR36174">
    <property type="entry name" value="LIPID II:GLYCINE GLYCYLTRANSFERASE"/>
    <property type="match status" value="1"/>
</dbReference>
<dbReference type="Gene3D" id="3.40.630.30">
    <property type="match status" value="1"/>
</dbReference>
<dbReference type="PANTHER" id="PTHR36174:SF1">
    <property type="entry name" value="LIPID II:GLYCINE GLYCYLTRANSFERASE"/>
    <property type="match status" value="1"/>
</dbReference>
<dbReference type="InterPro" id="IPR016181">
    <property type="entry name" value="Acyl_CoA_acyltransferase"/>
</dbReference>
<dbReference type="Pfam" id="PF13480">
    <property type="entry name" value="Acetyltransf_6"/>
    <property type="match status" value="1"/>
</dbReference>
<dbReference type="Proteomes" id="UP000241167">
    <property type="component" value="Unassembled WGS sequence"/>
</dbReference>
<reference evidence="2 3" key="1">
    <citation type="submission" date="2018-03" db="EMBL/GenBank/DDBJ databases">
        <title>The draft genome of Sphingosinicella sp. GL-C-18.</title>
        <authorList>
            <person name="Liu L."/>
            <person name="Li L."/>
            <person name="Liang L."/>
            <person name="Zhang X."/>
            <person name="Wang T."/>
        </authorList>
    </citation>
    <scope>NUCLEOTIDE SEQUENCE [LARGE SCALE GENOMIC DNA]</scope>
    <source>
        <strain evidence="2 3">GL-C-18</strain>
    </source>
</reference>
<feature type="domain" description="BioF2-like acetyltransferase" evidence="1">
    <location>
        <begin position="154"/>
        <end position="284"/>
    </location>
</feature>
<evidence type="ECO:0000313" key="3">
    <source>
        <dbReference type="Proteomes" id="UP000241167"/>
    </source>
</evidence>
<protein>
    <submittedName>
        <fullName evidence="2">FemAB family PEP-CTERM system-associated protein</fullName>
    </submittedName>
</protein>
<dbReference type="InterPro" id="IPR050644">
    <property type="entry name" value="PG_Glycine_Bridge_Synth"/>
</dbReference>
<dbReference type="InterPro" id="IPR017469">
    <property type="entry name" value="PEP-CTERM_FemAB-rel"/>
</dbReference>
<dbReference type="NCBIfam" id="TIGR03019">
    <property type="entry name" value="pepcterm_femAB"/>
    <property type="match status" value="1"/>
</dbReference>
<evidence type="ECO:0000259" key="1">
    <source>
        <dbReference type="Pfam" id="PF13480"/>
    </source>
</evidence>
<proteinExistence type="predicted"/>
<dbReference type="EMBL" id="PXYI01000004">
    <property type="protein sequence ID" value="PSJ40015.1"/>
    <property type="molecule type" value="Genomic_DNA"/>
</dbReference>
<dbReference type="InterPro" id="IPR038740">
    <property type="entry name" value="BioF2-like_GNAT_dom"/>
</dbReference>
<dbReference type="SUPFAM" id="SSF55729">
    <property type="entry name" value="Acyl-CoA N-acyltransferases (Nat)"/>
    <property type="match status" value="1"/>
</dbReference>
<comment type="caution">
    <text evidence="2">The sequence shown here is derived from an EMBL/GenBank/DDBJ whole genome shotgun (WGS) entry which is preliminary data.</text>
</comment>